<protein>
    <submittedName>
        <fullName evidence="1">Uncharacterized protein</fullName>
    </submittedName>
</protein>
<comment type="caution">
    <text evidence="1">The sequence shown here is derived from an EMBL/GenBank/DDBJ whole genome shotgun (WGS) entry which is preliminary data.</text>
</comment>
<proteinExistence type="predicted"/>
<accession>A0ABU4WU41</accession>
<dbReference type="Proteomes" id="UP001272097">
    <property type="component" value="Unassembled WGS sequence"/>
</dbReference>
<reference evidence="1 2" key="1">
    <citation type="submission" date="2023-08" db="EMBL/GenBank/DDBJ databases">
        <title>Implementing the SeqCode for naming new Mesorhizobium species isolated from Vachellia karroo root nodules.</title>
        <authorList>
            <person name="Van Lill M."/>
        </authorList>
    </citation>
    <scope>NUCLEOTIDE SEQUENCE [LARGE SCALE GENOMIC DNA]</scope>
    <source>
        <strain evidence="1 2">VK3E</strain>
    </source>
</reference>
<dbReference type="RefSeq" id="WP_320212161.1">
    <property type="nucleotide sequence ID" value="NZ_JAVIIS010000002.1"/>
</dbReference>
<name>A0ABU4WU41_9HYPH</name>
<gene>
    <name evidence="1" type="ORF">RFM51_01880</name>
</gene>
<sequence length="92" mass="9829">MEDVVVITKLQIRKTPPAEVAGEAGNERTGSIVPGFIVAQSACRSALAEGGVAWHWRRENEHRGKLVQEPAGVKAWPVSVVRPIIGGTTNCS</sequence>
<organism evidence="1 2">
    <name type="scientific">Mesorhizobium australafricanum</name>
    <dbReference type="NCBI Taxonomy" id="3072311"/>
    <lineage>
        <taxon>Bacteria</taxon>
        <taxon>Pseudomonadati</taxon>
        <taxon>Pseudomonadota</taxon>
        <taxon>Alphaproteobacteria</taxon>
        <taxon>Hyphomicrobiales</taxon>
        <taxon>Phyllobacteriaceae</taxon>
        <taxon>Mesorhizobium</taxon>
    </lineage>
</organism>
<keyword evidence="2" id="KW-1185">Reference proteome</keyword>
<dbReference type="EMBL" id="JAVIIS010000002">
    <property type="protein sequence ID" value="MDX8438324.1"/>
    <property type="molecule type" value="Genomic_DNA"/>
</dbReference>
<evidence type="ECO:0000313" key="2">
    <source>
        <dbReference type="Proteomes" id="UP001272097"/>
    </source>
</evidence>
<evidence type="ECO:0000313" key="1">
    <source>
        <dbReference type="EMBL" id="MDX8438324.1"/>
    </source>
</evidence>